<dbReference type="EC" id="3.4.21.105" evidence="10"/>
<dbReference type="SUPFAM" id="SSF144091">
    <property type="entry name" value="Rhomboid-like"/>
    <property type="match status" value="1"/>
</dbReference>
<dbReference type="Gene3D" id="1.20.1540.10">
    <property type="entry name" value="Rhomboid-like"/>
    <property type="match status" value="1"/>
</dbReference>
<feature type="transmembrane region" description="Helical" evidence="8">
    <location>
        <begin position="110"/>
        <end position="129"/>
    </location>
</feature>
<keyword evidence="3 10" id="KW-0645">Protease</keyword>
<gene>
    <name evidence="10" type="ORF">AAE021_10965</name>
</gene>
<dbReference type="InterPro" id="IPR022764">
    <property type="entry name" value="Peptidase_S54_rhomboid_dom"/>
</dbReference>
<accession>A0ABZ2ZRI5</accession>
<evidence type="ECO:0000256" key="3">
    <source>
        <dbReference type="ARBA" id="ARBA00022670"/>
    </source>
</evidence>
<keyword evidence="6 8" id="KW-1133">Transmembrane helix</keyword>
<dbReference type="GO" id="GO:0006508">
    <property type="term" value="P:proteolysis"/>
    <property type="evidence" value="ECO:0007669"/>
    <property type="project" value="UniProtKB-KW"/>
</dbReference>
<reference evidence="10 11" key="1">
    <citation type="submission" date="2024-04" db="EMBL/GenBank/DDBJ databases">
        <title>Arthrobacter sp. from Plains bison fecal sample.</title>
        <authorList>
            <person name="Ruzzini A."/>
        </authorList>
    </citation>
    <scope>NUCLEOTIDE SEQUENCE [LARGE SCALE GENOMIC DNA]</scope>
    <source>
        <strain evidence="10 11">EINP1</strain>
    </source>
</reference>
<evidence type="ECO:0000256" key="8">
    <source>
        <dbReference type="SAM" id="Phobius"/>
    </source>
</evidence>
<comment type="subcellular location">
    <subcellularLocation>
        <location evidence="1">Membrane</location>
        <topology evidence="1">Multi-pass membrane protein</topology>
    </subcellularLocation>
</comment>
<keyword evidence="5 10" id="KW-0378">Hydrolase</keyword>
<dbReference type="RefSeq" id="WP_342022372.1">
    <property type="nucleotide sequence ID" value="NZ_CP151657.1"/>
</dbReference>
<feature type="transmembrane region" description="Helical" evidence="8">
    <location>
        <begin position="160"/>
        <end position="180"/>
    </location>
</feature>
<dbReference type="InterPro" id="IPR035952">
    <property type="entry name" value="Rhomboid-like_sf"/>
</dbReference>
<evidence type="ECO:0000256" key="4">
    <source>
        <dbReference type="ARBA" id="ARBA00022692"/>
    </source>
</evidence>
<dbReference type="Proteomes" id="UP001448858">
    <property type="component" value="Chromosome"/>
</dbReference>
<proteinExistence type="inferred from homology"/>
<evidence type="ECO:0000256" key="5">
    <source>
        <dbReference type="ARBA" id="ARBA00022801"/>
    </source>
</evidence>
<dbReference type="EMBL" id="CP151657">
    <property type="protein sequence ID" value="WZP14715.1"/>
    <property type="molecule type" value="Genomic_DNA"/>
</dbReference>
<evidence type="ECO:0000313" key="11">
    <source>
        <dbReference type="Proteomes" id="UP001448858"/>
    </source>
</evidence>
<feature type="transmembrane region" description="Helical" evidence="8">
    <location>
        <begin position="12"/>
        <end position="35"/>
    </location>
</feature>
<dbReference type="Pfam" id="PF01694">
    <property type="entry name" value="Rhomboid"/>
    <property type="match status" value="1"/>
</dbReference>
<evidence type="ECO:0000259" key="9">
    <source>
        <dbReference type="Pfam" id="PF01694"/>
    </source>
</evidence>
<organism evidence="10 11">
    <name type="scientific">Arthrobacter citreus</name>
    <dbReference type="NCBI Taxonomy" id="1670"/>
    <lineage>
        <taxon>Bacteria</taxon>
        <taxon>Bacillati</taxon>
        <taxon>Actinomycetota</taxon>
        <taxon>Actinomycetes</taxon>
        <taxon>Micrococcales</taxon>
        <taxon>Micrococcaceae</taxon>
        <taxon>Arthrobacter</taxon>
    </lineage>
</organism>
<sequence length="203" mass="21716">MLAKRARTALYVSLGLAALIWVCYFLAMFAGPAVLRELGILPRRVEGLDGILFGPLLHAGVNHLLGNTLPLVVFSFLTLLEGVRRYLVVLASSWLASGLGVWLFGGGLTVGISGVVFGLFAYLMARGIYNRDIVQLLLGGVLFLVYGSLLWGVLPVSIGVSWQAHLFGAAGGVLAAVLLSRQRLRGPGGRTRKSGSSRWEDPL</sequence>
<keyword evidence="11" id="KW-1185">Reference proteome</keyword>
<protein>
    <submittedName>
        <fullName evidence="10">Rhomboid family intramembrane serine protease</fullName>
        <ecNumber evidence="10">3.4.21.105</ecNumber>
    </submittedName>
</protein>
<evidence type="ECO:0000256" key="7">
    <source>
        <dbReference type="ARBA" id="ARBA00023136"/>
    </source>
</evidence>
<name>A0ABZ2ZRI5_9MICC</name>
<dbReference type="PANTHER" id="PTHR43066">
    <property type="entry name" value="RHOMBOID-RELATED PROTEIN"/>
    <property type="match status" value="1"/>
</dbReference>
<evidence type="ECO:0000256" key="1">
    <source>
        <dbReference type="ARBA" id="ARBA00004141"/>
    </source>
</evidence>
<evidence type="ECO:0000313" key="10">
    <source>
        <dbReference type="EMBL" id="WZP14715.1"/>
    </source>
</evidence>
<keyword evidence="7 8" id="KW-0472">Membrane</keyword>
<evidence type="ECO:0000256" key="2">
    <source>
        <dbReference type="ARBA" id="ARBA00009045"/>
    </source>
</evidence>
<evidence type="ECO:0000256" key="6">
    <source>
        <dbReference type="ARBA" id="ARBA00022989"/>
    </source>
</evidence>
<keyword evidence="4 8" id="KW-0812">Transmembrane</keyword>
<feature type="transmembrane region" description="Helical" evidence="8">
    <location>
        <begin position="136"/>
        <end position="154"/>
    </location>
</feature>
<dbReference type="PANTHER" id="PTHR43066:SF1">
    <property type="entry name" value="RHOMBOID PROTEIN 2"/>
    <property type="match status" value="1"/>
</dbReference>
<comment type="similarity">
    <text evidence="2">Belongs to the peptidase S54 family.</text>
</comment>
<dbReference type="GO" id="GO:0008233">
    <property type="term" value="F:peptidase activity"/>
    <property type="evidence" value="ECO:0007669"/>
    <property type="project" value="UniProtKB-KW"/>
</dbReference>
<feature type="domain" description="Peptidase S54 rhomboid" evidence="9">
    <location>
        <begin position="52"/>
        <end position="181"/>
    </location>
</feature>